<dbReference type="Proteomes" id="UP000585474">
    <property type="component" value="Unassembled WGS sequence"/>
</dbReference>
<organism evidence="1 2">
    <name type="scientific">Actinidia rufa</name>
    <dbReference type="NCBI Taxonomy" id="165716"/>
    <lineage>
        <taxon>Eukaryota</taxon>
        <taxon>Viridiplantae</taxon>
        <taxon>Streptophyta</taxon>
        <taxon>Embryophyta</taxon>
        <taxon>Tracheophyta</taxon>
        <taxon>Spermatophyta</taxon>
        <taxon>Magnoliopsida</taxon>
        <taxon>eudicotyledons</taxon>
        <taxon>Gunneridae</taxon>
        <taxon>Pentapetalae</taxon>
        <taxon>asterids</taxon>
        <taxon>Ericales</taxon>
        <taxon>Actinidiaceae</taxon>
        <taxon>Actinidia</taxon>
    </lineage>
</organism>
<comment type="caution">
    <text evidence="1">The sequence shown here is derived from an EMBL/GenBank/DDBJ whole genome shotgun (WGS) entry which is preliminary data.</text>
</comment>
<accession>A0A7J0E0Y6</accession>
<proteinExistence type="predicted"/>
<keyword evidence="2" id="KW-1185">Reference proteome</keyword>
<name>A0A7J0E0Y6_9ERIC</name>
<dbReference type="AlphaFoldDB" id="A0A7J0E0Y6"/>
<reference evidence="2" key="1">
    <citation type="submission" date="2019-07" db="EMBL/GenBank/DDBJ databases">
        <title>De Novo Assembly of kiwifruit Actinidia rufa.</title>
        <authorList>
            <person name="Sugita-Konishi S."/>
            <person name="Sato K."/>
            <person name="Mori E."/>
            <person name="Abe Y."/>
            <person name="Kisaki G."/>
            <person name="Hamano K."/>
            <person name="Suezawa K."/>
            <person name="Otani M."/>
            <person name="Fukuda T."/>
            <person name="Manabe T."/>
            <person name="Gomi K."/>
            <person name="Tabuchi M."/>
            <person name="Akimitsu K."/>
            <person name="Kataoka I."/>
        </authorList>
    </citation>
    <scope>NUCLEOTIDE SEQUENCE [LARGE SCALE GENOMIC DNA]</scope>
    <source>
        <strain evidence="2">cv. Fuchu</strain>
    </source>
</reference>
<protein>
    <submittedName>
        <fullName evidence="1">Uncharacterized protein</fullName>
    </submittedName>
</protein>
<evidence type="ECO:0000313" key="1">
    <source>
        <dbReference type="EMBL" id="GFS46177.1"/>
    </source>
</evidence>
<evidence type="ECO:0000313" key="2">
    <source>
        <dbReference type="Proteomes" id="UP000585474"/>
    </source>
</evidence>
<dbReference type="EMBL" id="BJWL01000464">
    <property type="protein sequence ID" value="GFS46177.1"/>
    <property type="molecule type" value="Genomic_DNA"/>
</dbReference>
<sequence length="99" mass="10613">MEESPPPQLEDSPATLPSSQLIDELGALVEGPTSLTIYPRSRKAISSSAKAASRCSASPASCSLLRHKSNVLLAMAKQPHYLIKEMYLDDVKAMEGDPS</sequence>
<gene>
    <name evidence="1" type="ORF">Acr_00g0100610</name>
</gene>